<keyword evidence="1" id="KW-0736">Signalosome</keyword>
<dbReference type="EMBL" id="MTYJ01000366">
    <property type="protein sequence ID" value="OWA54041.1"/>
    <property type="molecule type" value="Genomic_DNA"/>
</dbReference>
<accession>A0A9X6NP83</accession>
<evidence type="ECO:0000256" key="2">
    <source>
        <dbReference type="SAM" id="Coils"/>
    </source>
</evidence>
<dbReference type="PANTHER" id="PTHR15350">
    <property type="entry name" value="COP9 SIGNALOSOME COMPLEX SUBUNIT 7/DENDRITIC CELL PROTEIN GA17"/>
    <property type="match status" value="1"/>
</dbReference>
<dbReference type="Proteomes" id="UP000192578">
    <property type="component" value="Unassembled WGS sequence"/>
</dbReference>
<dbReference type="OrthoDB" id="10265275at2759"/>
<dbReference type="AlphaFoldDB" id="A0A9X6NP83"/>
<feature type="coiled-coil region" evidence="2">
    <location>
        <begin position="188"/>
        <end position="220"/>
    </location>
</feature>
<evidence type="ECO:0000256" key="1">
    <source>
        <dbReference type="ARBA" id="ARBA00022790"/>
    </source>
</evidence>
<evidence type="ECO:0000313" key="5">
    <source>
        <dbReference type="Proteomes" id="UP000192578"/>
    </source>
</evidence>
<dbReference type="InterPro" id="IPR045237">
    <property type="entry name" value="COPS7/eIF3m"/>
</dbReference>
<feature type="region of interest" description="Disordered" evidence="3">
    <location>
        <begin position="234"/>
        <end position="266"/>
    </location>
</feature>
<dbReference type="GO" id="GO:0008180">
    <property type="term" value="C:COP9 signalosome"/>
    <property type="evidence" value="ECO:0007669"/>
    <property type="project" value="UniProtKB-KW"/>
</dbReference>
<evidence type="ECO:0000313" key="4">
    <source>
        <dbReference type="EMBL" id="OWA54041.1"/>
    </source>
</evidence>
<keyword evidence="5" id="KW-1185">Reference proteome</keyword>
<keyword evidence="2" id="KW-0175">Coiled coil</keyword>
<dbReference type="PANTHER" id="PTHR15350:SF5">
    <property type="entry name" value="COP9 SIGNALOSOME COMPLEX SUBUNIT 7"/>
    <property type="match status" value="1"/>
</dbReference>
<gene>
    <name evidence="4" type="ORF">BV898_18463</name>
</gene>
<evidence type="ECO:0000256" key="3">
    <source>
        <dbReference type="SAM" id="MobiDB-lite"/>
    </source>
</evidence>
<sequence>MAAVEAESRLPELEVLLRSKSSKGRMIADLLRQITEIPDIYRFQTYLTIPNVQDLRNSDFTATLDLLALYAYGTYSQYSENSSKYPALSEKQIFTLRCLTLASLAKESDRQKIPFKTIEDALGFTDHWQVFDFIIEALNYSYVKGKLDEPKRLLIVEEFITRDVDVIAEGKHIRSKLELFTAACENTLQKTKEESARIDQQKLRAELQKQELALKIENTRGTIGEDGLLGGLDSMQRQKGESSGKLFKTRAKNSSKSGGLAKIGRM</sequence>
<protein>
    <submittedName>
        <fullName evidence="4">COP9 signalosome complex subunit 7a</fullName>
    </submittedName>
</protein>
<comment type="caution">
    <text evidence="4">The sequence shown here is derived from an EMBL/GenBank/DDBJ whole genome shotgun (WGS) entry which is preliminary data.</text>
</comment>
<name>A0A9X6NP83_HYPEX</name>
<reference evidence="5" key="1">
    <citation type="submission" date="2017-01" db="EMBL/GenBank/DDBJ databases">
        <title>Comparative genomics of anhydrobiosis in the tardigrade Hypsibius dujardini.</title>
        <authorList>
            <person name="Yoshida Y."/>
            <person name="Koutsovoulos G."/>
            <person name="Laetsch D."/>
            <person name="Stevens L."/>
            <person name="Kumar S."/>
            <person name="Horikawa D."/>
            <person name="Ishino K."/>
            <person name="Komine S."/>
            <person name="Tomita M."/>
            <person name="Blaxter M."/>
            <person name="Arakawa K."/>
        </authorList>
    </citation>
    <scope>NUCLEOTIDE SEQUENCE [LARGE SCALE GENOMIC DNA]</scope>
    <source>
        <strain evidence="5">Z151</strain>
    </source>
</reference>
<organism evidence="4 5">
    <name type="scientific">Hypsibius exemplaris</name>
    <name type="common">Freshwater tardigrade</name>
    <dbReference type="NCBI Taxonomy" id="2072580"/>
    <lineage>
        <taxon>Eukaryota</taxon>
        <taxon>Metazoa</taxon>
        <taxon>Ecdysozoa</taxon>
        <taxon>Tardigrada</taxon>
        <taxon>Eutardigrada</taxon>
        <taxon>Parachela</taxon>
        <taxon>Hypsibioidea</taxon>
        <taxon>Hypsibiidae</taxon>
        <taxon>Hypsibius</taxon>
    </lineage>
</organism>
<proteinExistence type="predicted"/>